<dbReference type="HOGENOM" id="CLU_3181771_0_0_3"/>
<dbReference type="InParanoid" id="K9U795"/>
<dbReference type="EMBL" id="CP003597">
    <property type="protein sequence ID" value="AFY90473.1"/>
    <property type="molecule type" value="Genomic_DNA"/>
</dbReference>
<accession>K9U795</accession>
<reference evidence="1 2" key="1">
    <citation type="submission" date="2012-06" db="EMBL/GenBank/DDBJ databases">
        <title>Finished chromosome of genome of Chroococcidiopsis thermalis PCC 7203.</title>
        <authorList>
            <consortium name="US DOE Joint Genome Institute"/>
            <person name="Gugger M."/>
            <person name="Coursin T."/>
            <person name="Rippka R."/>
            <person name="Tandeau De Marsac N."/>
            <person name="Huntemann M."/>
            <person name="Wei C.-L."/>
            <person name="Han J."/>
            <person name="Detter J.C."/>
            <person name="Han C."/>
            <person name="Tapia R."/>
            <person name="Davenport K."/>
            <person name="Daligault H."/>
            <person name="Erkkila T."/>
            <person name="Gu W."/>
            <person name="Munk A.C.C."/>
            <person name="Teshima H."/>
            <person name="Xu Y."/>
            <person name="Chain P."/>
            <person name="Chen A."/>
            <person name="Krypides N."/>
            <person name="Mavromatis K."/>
            <person name="Markowitz V."/>
            <person name="Szeto E."/>
            <person name="Ivanova N."/>
            <person name="Mikhailova N."/>
            <person name="Ovchinnikova G."/>
            <person name="Pagani I."/>
            <person name="Pati A."/>
            <person name="Goodwin L."/>
            <person name="Peters L."/>
            <person name="Pitluck S."/>
            <person name="Woyke T."/>
            <person name="Kerfeld C."/>
        </authorList>
    </citation>
    <scope>NUCLEOTIDE SEQUENCE [LARGE SCALE GENOMIC DNA]</scope>
    <source>
        <strain evidence="1 2">PCC 7203</strain>
    </source>
</reference>
<dbReference type="KEGG" id="cthe:Chro_5100"/>
<dbReference type="Proteomes" id="UP000010384">
    <property type="component" value="Chromosome"/>
</dbReference>
<organism evidence="1 2">
    <name type="scientific">Chroococcidiopsis thermalis (strain PCC 7203)</name>
    <dbReference type="NCBI Taxonomy" id="251229"/>
    <lineage>
        <taxon>Bacteria</taxon>
        <taxon>Bacillati</taxon>
        <taxon>Cyanobacteriota</taxon>
        <taxon>Cyanophyceae</taxon>
        <taxon>Chroococcidiopsidales</taxon>
        <taxon>Chroococcidiopsidaceae</taxon>
        <taxon>Chroococcidiopsis</taxon>
    </lineage>
</organism>
<name>K9U795_CHRTP</name>
<protein>
    <submittedName>
        <fullName evidence="1">Uncharacterized protein</fullName>
    </submittedName>
</protein>
<evidence type="ECO:0000313" key="1">
    <source>
        <dbReference type="EMBL" id="AFY90473.1"/>
    </source>
</evidence>
<gene>
    <name evidence="1" type="ORF">Chro_5100</name>
</gene>
<dbReference type="AlphaFoldDB" id="K9U795"/>
<proteinExistence type="predicted"/>
<sequence>MIRVKTLREEFEAGENGGYVYGEIQRRRSFPVYVELGIEQEYIPSS</sequence>
<keyword evidence="2" id="KW-1185">Reference proteome</keyword>
<evidence type="ECO:0000313" key="2">
    <source>
        <dbReference type="Proteomes" id="UP000010384"/>
    </source>
</evidence>